<dbReference type="KEGG" id="phet:94289991"/>
<gene>
    <name evidence="2" type="ORF">JKF63_03917</name>
</gene>
<dbReference type="Proteomes" id="UP000674318">
    <property type="component" value="Unassembled WGS sequence"/>
</dbReference>
<evidence type="ECO:0000313" key="2">
    <source>
        <dbReference type="EMBL" id="KAG5497652.1"/>
    </source>
</evidence>
<dbReference type="RefSeq" id="XP_067755120.1">
    <property type="nucleotide sequence ID" value="XM_067899914.1"/>
</dbReference>
<reference evidence="2 3" key="1">
    <citation type="submission" date="2021-02" db="EMBL/GenBank/DDBJ databases">
        <title>Porcisia hertigi Genome sequencing and assembly.</title>
        <authorList>
            <person name="Almutairi H."/>
            <person name="Gatherer D."/>
        </authorList>
    </citation>
    <scope>NUCLEOTIDE SEQUENCE [LARGE SCALE GENOMIC DNA]</scope>
    <source>
        <strain evidence="2 3">C119</strain>
    </source>
</reference>
<comment type="caution">
    <text evidence="2">The sequence shown here is derived from an EMBL/GenBank/DDBJ whole genome shotgun (WGS) entry which is preliminary data.</text>
</comment>
<accession>A0A836HCN3</accession>
<organism evidence="2 3">
    <name type="scientific">Porcisia hertigi</name>
    <dbReference type="NCBI Taxonomy" id="2761500"/>
    <lineage>
        <taxon>Eukaryota</taxon>
        <taxon>Discoba</taxon>
        <taxon>Euglenozoa</taxon>
        <taxon>Kinetoplastea</taxon>
        <taxon>Metakinetoplastina</taxon>
        <taxon>Trypanosomatida</taxon>
        <taxon>Trypanosomatidae</taxon>
        <taxon>Leishmaniinae</taxon>
        <taxon>Porcisia</taxon>
    </lineage>
</organism>
<sequence>MQHEPIQVNYYYGETPEYNGRGYQAHLNSHERPVTAIVASQEPGFGHVLPWTRESAPPSDSEPIVYGEATYIARPSPINDLSHQPTHTNPVPEREDKL</sequence>
<feature type="compositionally biased region" description="Polar residues" evidence="1">
    <location>
        <begin position="79"/>
        <end position="89"/>
    </location>
</feature>
<dbReference type="GeneID" id="94289991"/>
<evidence type="ECO:0000313" key="3">
    <source>
        <dbReference type="Proteomes" id="UP000674318"/>
    </source>
</evidence>
<protein>
    <submittedName>
        <fullName evidence="2">Uncharacterized protein</fullName>
    </submittedName>
</protein>
<keyword evidence="3" id="KW-1185">Reference proteome</keyword>
<evidence type="ECO:0000256" key="1">
    <source>
        <dbReference type="SAM" id="MobiDB-lite"/>
    </source>
</evidence>
<dbReference type="AlphaFoldDB" id="A0A836HCN3"/>
<dbReference type="EMBL" id="JAFJZO010000031">
    <property type="protein sequence ID" value="KAG5497652.1"/>
    <property type="molecule type" value="Genomic_DNA"/>
</dbReference>
<proteinExistence type="predicted"/>
<feature type="region of interest" description="Disordered" evidence="1">
    <location>
        <begin position="75"/>
        <end position="98"/>
    </location>
</feature>
<name>A0A836HCN3_9TRYP</name>